<feature type="non-terminal residue" evidence="2">
    <location>
        <position position="530"/>
    </location>
</feature>
<feature type="compositionally biased region" description="Low complexity" evidence="1">
    <location>
        <begin position="385"/>
        <end position="401"/>
    </location>
</feature>
<gene>
    <name evidence="2" type="ORF">BDV95DRAFT_611331</name>
</gene>
<organism evidence="2 3">
    <name type="scientific">Massariosphaeria phaeospora</name>
    <dbReference type="NCBI Taxonomy" id="100035"/>
    <lineage>
        <taxon>Eukaryota</taxon>
        <taxon>Fungi</taxon>
        <taxon>Dikarya</taxon>
        <taxon>Ascomycota</taxon>
        <taxon>Pezizomycotina</taxon>
        <taxon>Dothideomycetes</taxon>
        <taxon>Pleosporomycetidae</taxon>
        <taxon>Pleosporales</taxon>
        <taxon>Pleosporales incertae sedis</taxon>
        <taxon>Massariosphaeria</taxon>
    </lineage>
</organism>
<feature type="region of interest" description="Disordered" evidence="1">
    <location>
        <begin position="353"/>
        <end position="405"/>
    </location>
</feature>
<evidence type="ECO:0000256" key="1">
    <source>
        <dbReference type="SAM" id="MobiDB-lite"/>
    </source>
</evidence>
<proteinExistence type="predicted"/>
<name>A0A7C8MGN1_9PLEO</name>
<evidence type="ECO:0000313" key="2">
    <source>
        <dbReference type="EMBL" id="KAF2866645.1"/>
    </source>
</evidence>
<reference evidence="2 3" key="1">
    <citation type="submission" date="2020-01" db="EMBL/GenBank/DDBJ databases">
        <authorList>
            <consortium name="DOE Joint Genome Institute"/>
            <person name="Haridas S."/>
            <person name="Albert R."/>
            <person name="Binder M."/>
            <person name="Bloem J."/>
            <person name="Labutti K."/>
            <person name="Salamov A."/>
            <person name="Andreopoulos B."/>
            <person name="Baker S.E."/>
            <person name="Barry K."/>
            <person name="Bills G."/>
            <person name="Bluhm B.H."/>
            <person name="Cannon C."/>
            <person name="Castanera R."/>
            <person name="Culley D.E."/>
            <person name="Daum C."/>
            <person name="Ezra D."/>
            <person name="Gonzalez J.B."/>
            <person name="Henrissat B."/>
            <person name="Kuo A."/>
            <person name="Liang C."/>
            <person name="Lipzen A."/>
            <person name="Lutzoni F."/>
            <person name="Magnuson J."/>
            <person name="Mondo S."/>
            <person name="Nolan M."/>
            <person name="Ohm R."/>
            <person name="Pangilinan J."/>
            <person name="Park H.-J.H."/>
            <person name="Ramirez L."/>
            <person name="Alfaro M."/>
            <person name="Sun H."/>
            <person name="Tritt A."/>
            <person name="Yoshinaga Y."/>
            <person name="Zwiers L.-H.L."/>
            <person name="Turgeon B.G."/>
            <person name="Goodwin S.B."/>
            <person name="Spatafora J.W."/>
            <person name="Crous P.W."/>
            <person name="Grigoriev I.V."/>
        </authorList>
    </citation>
    <scope>NUCLEOTIDE SEQUENCE [LARGE SCALE GENOMIC DNA]</scope>
    <source>
        <strain evidence="2 3">CBS 611.86</strain>
    </source>
</reference>
<dbReference type="OrthoDB" id="10545692at2759"/>
<dbReference type="AlphaFoldDB" id="A0A7C8MGN1"/>
<keyword evidence="3" id="KW-1185">Reference proteome</keyword>
<sequence>MAAITRELKMEQRVIFYIRLFAARLGSLASVFTKTVEAVRGLASECGASASIYEMTFLLDVPPPSRHSTISALQHQTMELTNSIRSLPKATHVRLDVNVGRDEPGRALHKSSFLRSLVLQDGEVEKVLDTGTDNAQQVAESKPEEQSMLSLEGSRKNRFGSVLRLFEGKKSTLELPSPAILAEVPGGLLLEFGKRLIKSRQAELDDAKSELRAVDATSEAITQRHTALHTALAITSIFESNLDMFSVGMLNLERLEMTPAGIERGELIATIPLAPGEKTNVVQQEWSTVSSEFTSIVTDSLEDYSETGVAESNELAQATDTQTQHANQFNVTSSASGGCGFVTGSVSVSFGMQDQSSRSASDSRKHAESMTKKASSRVKKDKQVTISTNTASGSSNATTRTLENKSATEPMRVDYFSMMRKWHVALYRYGLRLTFDLTIPEPGASLRQIYSDLEQLETNLRDKFVFTLNINDIQPDSYTTKAAEYGVKAPPGPLPPIIKDYPGSIPNLKEDNDSSWVQNELIISLEPGYQ</sequence>
<evidence type="ECO:0000313" key="3">
    <source>
        <dbReference type="Proteomes" id="UP000481861"/>
    </source>
</evidence>
<dbReference type="EMBL" id="JAADJZ010000026">
    <property type="protein sequence ID" value="KAF2866645.1"/>
    <property type="molecule type" value="Genomic_DNA"/>
</dbReference>
<feature type="compositionally biased region" description="Basic and acidic residues" evidence="1">
    <location>
        <begin position="361"/>
        <end position="371"/>
    </location>
</feature>
<comment type="caution">
    <text evidence="2">The sequence shown here is derived from an EMBL/GenBank/DDBJ whole genome shotgun (WGS) entry which is preliminary data.</text>
</comment>
<accession>A0A7C8MGN1</accession>
<dbReference type="Proteomes" id="UP000481861">
    <property type="component" value="Unassembled WGS sequence"/>
</dbReference>
<protein>
    <submittedName>
        <fullName evidence="2">Uncharacterized protein</fullName>
    </submittedName>
</protein>